<dbReference type="InterPro" id="IPR050228">
    <property type="entry name" value="Carboxylesterase_BioH"/>
</dbReference>
<name>A0A0A1W023_MICAE</name>
<reference evidence="3" key="1">
    <citation type="journal article" date="2015" name="Genome">
        <title>Whole Genome Sequence of the Non-Microcystin-Producing Microcystis aeruginosa Strain NIES-44.</title>
        <authorList>
            <person name="Okano K."/>
            <person name="Miyata N."/>
            <person name="Ozaki Y."/>
        </authorList>
    </citation>
    <scope>NUCLEOTIDE SEQUENCE [LARGE SCALE GENOMIC DNA]</scope>
    <source>
        <strain evidence="3">NIES-44</strain>
    </source>
</reference>
<dbReference type="PANTHER" id="PTHR43194:SF2">
    <property type="entry name" value="PEROXISOMAL MEMBRANE PROTEIN LPX1"/>
    <property type="match status" value="1"/>
</dbReference>
<organism evidence="2 3">
    <name type="scientific">Microcystis aeruginosa NIES-44</name>
    <dbReference type="NCBI Taxonomy" id="449439"/>
    <lineage>
        <taxon>Bacteria</taxon>
        <taxon>Bacillati</taxon>
        <taxon>Cyanobacteriota</taxon>
        <taxon>Cyanophyceae</taxon>
        <taxon>Oscillatoriophycideae</taxon>
        <taxon>Chroococcales</taxon>
        <taxon>Microcystaceae</taxon>
        <taxon>Microcystis</taxon>
    </lineage>
</organism>
<dbReference type="Proteomes" id="UP000030321">
    <property type="component" value="Unassembled WGS sequence"/>
</dbReference>
<accession>A0A0A1W023</accession>
<dbReference type="SUPFAM" id="SSF53474">
    <property type="entry name" value="alpha/beta-Hydrolases"/>
    <property type="match status" value="1"/>
</dbReference>
<proteinExistence type="predicted"/>
<sequence length="288" mass="32192">MIINPPLTMAILESFLEVGPLKWFYRQVNPAQQPDTTPVILLHGLPAHGYIWRELLTSLEEYNINAIAPDWIGSGLSAKPDARDFAYTPSAFCQALADFIQALQLPKISLIVQGFLASVGLQYALENPDKIERLIILNTPLSRDVKLPWIMKQWGIPFLGDMATQDPLLVDRTLETGSGFVISDADLAIFRQPYLKTSAVGRALLATIRNLNLSKTMAEIETGLENFEKPILFVWGMADPWLSSVTVEKLATKSGVELIPLAEAKHYPQEHWSKEISPRIINFLGRKT</sequence>
<protein>
    <submittedName>
        <fullName evidence="2">Hydrolase, alpha/beta fold family protein, At1g52510/AT4G12830 homolog</fullName>
    </submittedName>
</protein>
<feature type="domain" description="AB hydrolase-1" evidence="1">
    <location>
        <begin position="38"/>
        <end position="251"/>
    </location>
</feature>
<dbReference type="InterPro" id="IPR029058">
    <property type="entry name" value="AB_hydrolase_fold"/>
</dbReference>
<dbReference type="AlphaFoldDB" id="A0A0A1W023"/>
<evidence type="ECO:0000313" key="3">
    <source>
        <dbReference type="Proteomes" id="UP000030321"/>
    </source>
</evidence>
<dbReference type="InterPro" id="IPR000073">
    <property type="entry name" value="AB_hydrolase_1"/>
</dbReference>
<evidence type="ECO:0000313" key="2">
    <source>
        <dbReference type="EMBL" id="GAL95189.1"/>
    </source>
</evidence>
<keyword evidence="2" id="KW-0378">Hydrolase</keyword>
<dbReference type="InterPro" id="IPR000639">
    <property type="entry name" value="Epox_hydrolase-like"/>
</dbReference>
<gene>
    <name evidence="2" type="ORF">N44_04044</name>
</gene>
<dbReference type="PANTHER" id="PTHR43194">
    <property type="entry name" value="HYDROLASE ALPHA/BETA FOLD FAMILY"/>
    <property type="match status" value="1"/>
</dbReference>
<dbReference type="Pfam" id="PF00561">
    <property type="entry name" value="Abhydrolase_1"/>
    <property type="match status" value="1"/>
</dbReference>
<dbReference type="GO" id="GO:0016787">
    <property type="term" value="F:hydrolase activity"/>
    <property type="evidence" value="ECO:0007669"/>
    <property type="project" value="UniProtKB-KW"/>
</dbReference>
<dbReference type="EMBL" id="BBPA01000068">
    <property type="protein sequence ID" value="GAL95189.1"/>
    <property type="molecule type" value="Genomic_DNA"/>
</dbReference>
<evidence type="ECO:0000259" key="1">
    <source>
        <dbReference type="Pfam" id="PF00561"/>
    </source>
</evidence>
<dbReference type="Gene3D" id="3.40.50.1820">
    <property type="entry name" value="alpha/beta hydrolase"/>
    <property type="match status" value="1"/>
</dbReference>
<dbReference type="RefSeq" id="WP_045361444.1">
    <property type="nucleotide sequence ID" value="NZ_BBPA01000068.1"/>
</dbReference>
<comment type="caution">
    <text evidence="2">The sequence shown here is derived from an EMBL/GenBank/DDBJ whole genome shotgun (WGS) entry which is preliminary data.</text>
</comment>
<dbReference type="PRINTS" id="PR00412">
    <property type="entry name" value="EPOXHYDRLASE"/>
</dbReference>